<evidence type="ECO:0000256" key="2">
    <source>
        <dbReference type="ARBA" id="ARBA00005722"/>
    </source>
</evidence>
<evidence type="ECO:0000256" key="4">
    <source>
        <dbReference type="ARBA" id="ARBA00023136"/>
    </source>
</evidence>
<feature type="signal peptide" evidence="6">
    <location>
        <begin position="1"/>
        <end position="25"/>
    </location>
</feature>
<gene>
    <name evidence="7" type="ORF">V4F39_07200</name>
</gene>
<reference evidence="7 8" key="1">
    <citation type="submission" date="2024-02" db="EMBL/GenBank/DDBJ databases">
        <title>Genome sequence of Aquincola sp. MAHUQ-54.</title>
        <authorList>
            <person name="Huq M.A."/>
        </authorList>
    </citation>
    <scope>NUCLEOTIDE SEQUENCE [LARGE SCALE GENOMIC DNA]</scope>
    <source>
        <strain evidence="7 8">MAHUQ-54</strain>
    </source>
</reference>
<evidence type="ECO:0000256" key="1">
    <source>
        <dbReference type="ARBA" id="ARBA00004442"/>
    </source>
</evidence>
<proteinExistence type="inferred from homology"/>
<accession>A0AAW9QD92</accession>
<dbReference type="GO" id="GO:0009279">
    <property type="term" value="C:cell outer membrane"/>
    <property type="evidence" value="ECO:0007669"/>
    <property type="project" value="UniProtKB-SubCell"/>
</dbReference>
<keyword evidence="3 6" id="KW-0732">Signal</keyword>
<evidence type="ECO:0000256" key="3">
    <source>
        <dbReference type="ARBA" id="ARBA00022729"/>
    </source>
</evidence>
<dbReference type="EMBL" id="JAZIBG010000019">
    <property type="protein sequence ID" value="MEF7613694.1"/>
    <property type="molecule type" value="Genomic_DNA"/>
</dbReference>
<evidence type="ECO:0000256" key="6">
    <source>
        <dbReference type="SAM" id="SignalP"/>
    </source>
</evidence>
<dbReference type="Proteomes" id="UP001336250">
    <property type="component" value="Unassembled WGS sequence"/>
</dbReference>
<keyword evidence="5" id="KW-0998">Cell outer membrane</keyword>
<dbReference type="PANTHER" id="PTHR38776:SF1">
    <property type="entry name" value="MLTA-INTERACTING PROTEIN-RELATED"/>
    <property type="match status" value="1"/>
</dbReference>
<dbReference type="PANTHER" id="PTHR38776">
    <property type="entry name" value="MLTA-INTERACTING PROTEIN-RELATED"/>
    <property type="match status" value="1"/>
</dbReference>
<protein>
    <submittedName>
        <fullName evidence="7">MipA/OmpV family protein</fullName>
    </submittedName>
</protein>
<keyword evidence="4" id="KW-0472">Membrane</keyword>
<comment type="caution">
    <text evidence="7">The sequence shown here is derived from an EMBL/GenBank/DDBJ whole genome shotgun (WGS) entry which is preliminary data.</text>
</comment>
<dbReference type="RefSeq" id="WP_332288635.1">
    <property type="nucleotide sequence ID" value="NZ_JAZIBG010000019.1"/>
</dbReference>
<comment type="subcellular location">
    <subcellularLocation>
        <location evidence="1">Cell outer membrane</location>
    </subcellularLocation>
</comment>
<evidence type="ECO:0000313" key="8">
    <source>
        <dbReference type="Proteomes" id="UP001336250"/>
    </source>
</evidence>
<dbReference type="AlphaFoldDB" id="A0AAW9QD92"/>
<organism evidence="7 8">
    <name type="scientific">Aquincola agrisoli</name>
    <dbReference type="NCBI Taxonomy" id="3119538"/>
    <lineage>
        <taxon>Bacteria</taxon>
        <taxon>Pseudomonadati</taxon>
        <taxon>Pseudomonadota</taxon>
        <taxon>Betaproteobacteria</taxon>
        <taxon>Burkholderiales</taxon>
        <taxon>Sphaerotilaceae</taxon>
        <taxon>Aquincola</taxon>
    </lineage>
</organism>
<keyword evidence="8" id="KW-1185">Reference proteome</keyword>
<dbReference type="Pfam" id="PF06629">
    <property type="entry name" value="MipA"/>
    <property type="match status" value="1"/>
</dbReference>
<evidence type="ECO:0000256" key="5">
    <source>
        <dbReference type="ARBA" id="ARBA00023237"/>
    </source>
</evidence>
<comment type="similarity">
    <text evidence="2">Belongs to the MipA/OmpV family.</text>
</comment>
<sequence>MRSSALFAKFCGVAACLAALPAVQAQDGPAAALPLWEIGALGFGVSQQAYPGADEQVNRGLVLPFLIYRGQFLRADRETAGLRAVKTRRMELDIGFAGAFGADSDEVEARRGMPDLGTLVEFGPRIKWQLGDGPAGGRWRLELPLRGVFDLSDRLAHRGMAFEPEIVYERRASGRWAYSASASAVIGDRRLADTLYGVAPVHARPDRPAYAAGSGLIAWRLGASFSYQPARDWRLFGFARIDTVEGAANRGSPLVRQNTGASVGVGVTYTWLRSQRAAFD</sequence>
<name>A0AAW9QD92_9BURK</name>
<feature type="chain" id="PRO_5043858172" evidence="6">
    <location>
        <begin position="26"/>
        <end position="280"/>
    </location>
</feature>
<dbReference type="InterPro" id="IPR010583">
    <property type="entry name" value="MipA"/>
</dbReference>
<evidence type="ECO:0000313" key="7">
    <source>
        <dbReference type="EMBL" id="MEF7613694.1"/>
    </source>
</evidence>